<keyword evidence="3" id="KW-1185">Reference proteome</keyword>
<gene>
    <name evidence="2" type="ORF">NDU88_000505</name>
</gene>
<feature type="region of interest" description="Disordered" evidence="1">
    <location>
        <begin position="1"/>
        <end position="53"/>
    </location>
</feature>
<proteinExistence type="predicted"/>
<feature type="compositionally biased region" description="Basic and acidic residues" evidence="1">
    <location>
        <begin position="1"/>
        <end position="40"/>
    </location>
</feature>
<evidence type="ECO:0000256" key="1">
    <source>
        <dbReference type="SAM" id="MobiDB-lite"/>
    </source>
</evidence>
<sequence length="155" mass="17725">MQHLQRNGEKREERVISEKRRSLGRSRAEQRRSGRNDRIRTCPSRRRQETVYSPVQPPLRVPLPVSVLVSLTGLGWSRMRGWSKSVLSQCYPLACGGWGCGSSSNNTQRGTWCVPRFALRFDGVQRNAELKEKLREEVNPPAHMSIFACLPHTLL</sequence>
<name>A0AAV7P560_PLEWA</name>
<organism evidence="2 3">
    <name type="scientific">Pleurodeles waltl</name>
    <name type="common">Iberian ribbed newt</name>
    <dbReference type="NCBI Taxonomy" id="8319"/>
    <lineage>
        <taxon>Eukaryota</taxon>
        <taxon>Metazoa</taxon>
        <taxon>Chordata</taxon>
        <taxon>Craniata</taxon>
        <taxon>Vertebrata</taxon>
        <taxon>Euteleostomi</taxon>
        <taxon>Amphibia</taxon>
        <taxon>Batrachia</taxon>
        <taxon>Caudata</taxon>
        <taxon>Salamandroidea</taxon>
        <taxon>Salamandridae</taxon>
        <taxon>Pleurodelinae</taxon>
        <taxon>Pleurodeles</taxon>
    </lineage>
</organism>
<reference evidence="2" key="1">
    <citation type="journal article" date="2022" name="bioRxiv">
        <title>Sequencing and chromosome-scale assembly of the giantPleurodeles waltlgenome.</title>
        <authorList>
            <person name="Brown T."/>
            <person name="Elewa A."/>
            <person name="Iarovenko S."/>
            <person name="Subramanian E."/>
            <person name="Araus A.J."/>
            <person name="Petzold A."/>
            <person name="Susuki M."/>
            <person name="Suzuki K.-i.T."/>
            <person name="Hayashi T."/>
            <person name="Toyoda A."/>
            <person name="Oliveira C."/>
            <person name="Osipova E."/>
            <person name="Leigh N.D."/>
            <person name="Simon A."/>
            <person name="Yun M.H."/>
        </authorList>
    </citation>
    <scope>NUCLEOTIDE SEQUENCE</scope>
    <source>
        <strain evidence="2">20211129_DDA</strain>
        <tissue evidence="2">Liver</tissue>
    </source>
</reference>
<evidence type="ECO:0000313" key="3">
    <source>
        <dbReference type="Proteomes" id="UP001066276"/>
    </source>
</evidence>
<comment type="caution">
    <text evidence="2">The sequence shown here is derived from an EMBL/GenBank/DDBJ whole genome shotgun (WGS) entry which is preliminary data.</text>
</comment>
<dbReference type="AlphaFoldDB" id="A0AAV7P560"/>
<accession>A0AAV7P560</accession>
<protein>
    <submittedName>
        <fullName evidence="2">Uncharacterized protein</fullName>
    </submittedName>
</protein>
<evidence type="ECO:0000313" key="2">
    <source>
        <dbReference type="EMBL" id="KAJ1121999.1"/>
    </source>
</evidence>
<dbReference type="Proteomes" id="UP001066276">
    <property type="component" value="Chromosome 7"/>
</dbReference>
<dbReference type="EMBL" id="JANPWB010000011">
    <property type="protein sequence ID" value="KAJ1121999.1"/>
    <property type="molecule type" value="Genomic_DNA"/>
</dbReference>